<comment type="caution">
    <text evidence="1">The sequence shown here is derived from an EMBL/GenBank/DDBJ whole genome shotgun (WGS) entry which is preliminary data.</text>
</comment>
<evidence type="ECO:0000313" key="1">
    <source>
        <dbReference type="EMBL" id="PSJ38794.1"/>
    </source>
</evidence>
<gene>
    <name evidence="1" type="ORF">C7I55_15810</name>
</gene>
<name>A0A2P7QLG8_9SPHN</name>
<proteinExistence type="predicted"/>
<evidence type="ECO:0000313" key="2">
    <source>
        <dbReference type="Proteomes" id="UP000241167"/>
    </source>
</evidence>
<dbReference type="AlphaFoldDB" id="A0A2P7QLG8"/>
<sequence length="357" mass="37017">MWSAAAGPALAGQEGTPVSQPATVEARAAALVGHYYLSGVHEVGSELLLRADGTFDWGLAYGAIDQAAKGNWRVDGDAVLLVADLKPSDAPLFAYAATEGWSAEAVEERAQRSEQDLIAAVHARCPFLPDLQVVATSAPPLFGDNSVPAATLRDRAAAAMREAVAARSRVEALAAKWTARSAADPARLKAARAAMDAWSEARSRAVAAADSAGLPSPDLAEPALPEACRLPEAEVAGDSAGLGVQVIDPASSRPARNVQVTLRFADGSVETVTTGRGGFAFLAGKPGAAAVGAILHLDQAPERDGTFAFPPATDGIIRFSVDLDQLALPAFVDLRLRIDDGDLLLGGPGDGRYERRP</sequence>
<dbReference type="Proteomes" id="UP000241167">
    <property type="component" value="Unassembled WGS sequence"/>
</dbReference>
<accession>A0A2P7QLG8</accession>
<keyword evidence="2" id="KW-1185">Reference proteome</keyword>
<protein>
    <submittedName>
        <fullName evidence="1">Uncharacterized protein</fullName>
    </submittedName>
</protein>
<organism evidence="1 2">
    <name type="scientific">Allosphingosinicella deserti</name>
    <dbReference type="NCBI Taxonomy" id="2116704"/>
    <lineage>
        <taxon>Bacteria</taxon>
        <taxon>Pseudomonadati</taxon>
        <taxon>Pseudomonadota</taxon>
        <taxon>Alphaproteobacteria</taxon>
        <taxon>Sphingomonadales</taxon>
        <taxon>Sphingomonadaceae</taxon>
        <taxon>Allosphingosinicella</taxon>
    </lineage>
</organism>
<dbReference type="EMBL" id="PXYI01000005">
    <property type="protein sequence ID" value="PSJ38794.1"/>
    <property type="molecule type" value="Genomic_DNA"/>
</dbReference>
<reference evidence="1 2" key="1">
    <citation type="submission" date="2018-03" db="EMBL/GenBank/DDBJ databases">
        <title>The draft genome of Sphingosinicella sp. GL-C-18.</title>
        <authorList>
            <person name="Liu L."/>
            <person name="Li L."/>
            <person name="Liang L."/>
            <person name="Zhang X."/>
            <person name="Wang T."/>
        </authorList>
    </citation>
    <scope>NUCLEOTIDE SEQUENCE [LARGE SCALE GENOMIC DNA]</scope>
    <source>
        <strain evidence="1 2">GL-C-18</strain>
    </source>
</reference>